<dbReference type="Proteomes" id="UP000324800">
    <property type="component" value="Unassembled WGS sequence"/>
</dbReference>
<protein>
    <submittedName>
        <fullName evidence="1">Uncharacterized protein</fullName>
    </submittedName>
</protein>
<accession>A0A5J4WVP5</accession>
<dbReference type="AlphaFoldDB" id="A0A5J4WVP5"/>
<comment type="caution">
    <text evidence="1">The sequence shown here is derived from an EMBL/GenBank/DDBJ whole genome shotgun (WGS) entry which is preliminary data.</text>
</comment>
<reference evidence="1 2" key="1">
    <citation type="submission" date="2019-03" db="EMBL/GenBank/DDBJ databases">
        <title>Single cell metagenomics reveals metabolic interactions within the superorganism composed of flagellate Streblomastix strix and complex community of Bacteroidetes bacteria on its surface.</title>
        <authorList>
            <person name="Treitli S.C."/>
            <person name="Kolisko M."/>
            <person name="Husnik F."/>
            <person name="Keeling P."/>
            <person name="Hampl V."/>
        </authorList>
    </citation>
    <scope>NUCLEOTIDE SEQUENCE [LARGE SCALE GENOMIC DNA]</scope>
    <source>
        <strain evidence="1">ST1C</strain>
    </source>
</reference>
<gene>
    <name evidence="1" type="ORF">EZS28_005383</name>
</gene>
<organism evidence="1 2">
    <name type="scientific">Streblomastix strix</name>
    <dbReference type="NCBI Taxonomy" id="222440"/>
    <lineage>
        <taxon>Eukaryota</taxon>
        <taxon>Metamonada</taxon>
        <taxon>Preaxostyla</taxon>
        <taxon>Oxymonadida</taxon>
        <taxon>Streblomastigidae</taxon>
        <taxon>Streblomastix</taxon>
    </lineage>
</organism>
<sequence>MKSLDNSMIVNKRIIRELKLWIRIKGNNQPESLISRTITSLSATYAALQVQGATLIYENKIELIQFDCWSEKEVEITCIVKEIKAIYYSILNFEQVFKKMQAQAIIICTDNIIAVNDIGKWKAKESLIERIEQWISMIQRHISITCSTTKWAKSNYTSIHQYTFSEKILEIGQRMKDQNQKLPPGNVGAFLLDLSHIFILFIYEKLRSGQQLSTGIERQAWKRNQMDGNLSKTLSFLLAIV</sequence>
<evidence type="ECO:0000313" key="2">
    <source>
        <dbReference type="Proteomes" id="UP000324800"/>
    </source>
</evidence>
<dbReference type="EMBL" id="SNRW01000823">
    <property type="protein sequence ID" value="KAA6399087.1"/>
    <property type="molecule type" value="Genomic_DNA"/>
</dbReference>
<name>A0A5J4WVP5_9EUKA</name>
<evidence type="ECO:0000313" key="1">
    <source>
        <dbReference type="EMBL" id="KAA6399087.1"/>
    </source>
</evidence>
<proteinExistence type="predicted"/>